<keyword evidence="2" id="KW-1185">Reference proteome</keyword>
<dbReference type="Proteomes" id="UP000799429">
    <property type="component" value="Unassembled WGS sequence"/>
</dbReference>
<organism evidence="1 2">
    <name type="scientific">Patellaria atrata CBS 101060</name>
    <dbReference type="NCBI Taxonomy" id="1346257"/>
    <lineage>
        <taxon>Eukaryota</taxon>
        <taxon>Fungi</taxon>
        <taxon>Dikarya</taxon>
        <taxon>Ascomycota</taxon>
        <taxon>Pezizomycotina</taxon>
        <taxon>Dothideomycetes</taxon>
        <taxon>Dothideomycetes incertae sedis</taxon>
        <taxon>Patellariales</taxon>
        <taxon>Patellariaceae</taxon>
        <taxon>Patellaria</taxon>
    </lineage>
</organism>
<name>A0A9P4S3K7_9PEZI</name>
<comment type="caution">
    <text evidence="1">The sequence shown here is derived from an EMBL/GenBank/DDBJ whole genome shotgun (WGS) entry which is preliminary data.</text>
</comment>
<sequence length="99" mass="10909">MVHLLPQMGPEIWGQVAPSGIRPPGFSMVPSGFATRLLTRGLWQTVAEMFFISYWKNSGCSVCNLCDSFVNGFPLRISHAHNHGCTVQELLKMSGDISL</sequence>
<reference evidence="1" key="1">
    <citation type="journal article" date="2020" name="Stud. Mycol.">
        <title>101 Dothideomycetes genomes: a test case for predicting lifestyles and emergence of pathogens.</title>
        <authorList>
            <person name="Haridas S."/>
            <person name="Albert R."/>
            <person name="Binder M."/>
            <person name="Bloem J."/>
            <person name="Labutti K."/>
            <person name="Salamov A."/>
            <person name="Andreopoulos B."/>
            <person name="Baker S."/>
            <person name="Barry K."/>
            <person name="Bills G."/>
            <person name="Bluhm B."/>
            <person name="Cannon C."/>
            <person name="Castanera R."/>
            <person name="Culley D."/>
            <person name="Daum C."/>
            <person name="Ezra D."/>
            <person name="Gonzalez J."/>
            <person name="Henrissat B."/>
            <person name="Kuo A."/>
            <person name="Liang C."/>
            <person name="Lipzen A."/>
            <person name="Lutzoni F."/>
            <person name="Magnuson J."/>
            <person name="Mondo S."/>
            <person name="Nolan M."/>
            <person name="Ohm R."/>
            <person name="Pangilinan J."/>
            <person name="Park H.-J."/>
            <person name="Ramirez L."/>
            <person name="Alfaro M."/>
            <person name="Sun H."/>
            <person name="Tritt A."/>
            <person name="Yoshinaga Y."/>
            <person name="Zwiers L.-H."/>
            <person name="Turgeon B."/>
            <person name="Goodwin S."/>
            <person name="Spatafora J."/>
            <person name="Crous P."/>
            <person name="Grigoriev I."/>
        </authorList>
    </citation>
    <scope>NUCLEOTIDE SEQUENCE</scope>
    <source>
        <strain evidence="1">CBS 101060</strain>
    </source>
</reference>
<proteinExistence type="predicted"/>
<accession>A0A9P4S3K7</accession>
<protein>
    <submittedName>
        <fullName evidence="1">Uncharacterized protein</fullName>
    </submittedName>
</protein>
<evidence type="ECO:0000313" key="1">
    <source>
        <dbReference type="EMBL" id="KAF2834846.1"/>
    </source>
</evidence>
<dbReference type="EMBL" id="MU006114">
    <property type="protein sequence ID" value="KAF2834846.1"/>
    <property type="molecule type" value="Genomic_DNA"/>
</dbReference>
<dbReference type="AlphaFoldDB" id="A0A9P4S3K7"/>
<gene>
    <name evidence="1" type="ORF">M501DRAFT_500563</name>
</gene>
<evidence type="ECO:0000313" key="2">
    <source>
        <dbReference type="Proteomes" id="UP000799429"/>
    </source>
</evidence>